<sequence length="63" mass="7035">MSLLPLVGMFIFGKKKGEDLEKIAKQYGLTEKDLHKINALSIELSSYDTHEIVSKLTGIDAKK</sequence>
<organism evidence="2 3">
    <name type="scientific">Thermococcus litoralis (strain ATCC 51850 / DSM 5473 / JCM 8560 / NS-C)</name>
    <dbReference type="NCBI Taxonomy" id="523849"/>
    <lineage>
        <taxon>Archaea</taxon>
        <taxon>Methanobacteriati</taxon>
        <taxon>Methanobacteriota</taxon>
        <taxon>Thermococci</taxon>
        <taxon>Thermococcales</taxon>
        <taxon>Thermococcaceae</taxon>
        <taxon>Thermococcus</taxon>
    </lineage>
</organism>
<dbReference type="Pfam" id="PF01476">
    <property type="entry name" value="LysM"/>
    <property type="match status" value="1"/>
</dbReference>
<keyword evidence="3" id="KW-1185">Reference proteome</keyword>
<gene>
    <name evidence="2" type="ORF">OCC_11282</name>
</gene>
<evidence type="ECO:0000313" key="3">
    <source>
        <dbReference type="Proteomes" id="UP000015502"/>
    </source>
</evidence>
<dbReference type="HOGENOM" id="CLU_2875276_0_0_2"/>
<dbReference type="InterPro" id="IPR018392">
    <property type="entry name" value="LysM"/>
</dbReference>
<dbReference type="EMBL" id="CP006670">
    <property type="protein sequence ID" value="EHR78521.1"/>
    <property type="molecule type" value="Genomic_DNA"/>
</dbReference>
<accession>H3ZN97</accession>
<dbReference type="AlphaFoldDB" id="H3ZN97"/>
<protein>
    <recommendedName>
        <fullName evidence="1">LysM domain-containing protein</fullName>
    </recommendedName>
</protein>
<dbReference type="PaxDb" id="523849-OCC_11282"/>
<feature type="domain" description="LysM" evidence="1">
    <location>
        <begin position="15"/>
        <end position="43"/>
    </location>
</feature>
<dbReference type="STRING" id="523849.OCC_11282"/>
<dbReference type="Proteomes" id="UP000015502">
    <property type="component" value="Chromosome"/>
</dbReference>
<name>H3ZN97_THELN</name>
<dbReference type="KEGG" id="tlt:OCC_11282"/>
<proteinExistence type="predicted"/>
<evidence type="ECO:0000259" key="1">
    <source>
        <dbReference type="Pfam" id="PF01476"/>
    </source>
</evidence>
<evidence type="ECO:0000313" key="2">
    <source>
        <dbReference type="EMBL" id="EHR78521.1"/>
    </source>
</evidence>
<dbReference type="CDD" id="cd00118">
    <property type="entry name" value="LysM"/>
    <property type="match status" value="1"/>
</dbReference>
<reference evidence="2 3" key="1">
    <citation type="journal article" date="2012" name="J. Bacteriol.">
        <title>Genome sequence of the model hyperthermophilic archaeon Thermococcus litoralis NS-C.</title>
        <authorList>
            <person name="Gardner A.F."/>
            <person name="Kumar S."/>
            <person name="Perler F.B."/>
        </authorList>
    </citation>
    <scope>NUCLEOTIDE SEQUENCE [LARGE SCALE GENOMIC DNA]</scope>
    <source>
        <strain evidence="3">ATCC 51850 / DSM 5473 / JCM 8560 / NS-C</strain>
    </source>
</reference>